<protein>
    <submittedName>
        <fullName evidence="2">Phosphonoacetaldehyde hydrolase</fullName>
    </submittedName>
</protein>
<dbReference type="InterPro" id="IPR050155">
    <property type="entry name" value="HAD-like_hydrolase_sf"/>
</dbReference>
<dbReference type="InterPro" id="IPR023214">
    <property type="entry name" value="HAD_sf"/>
</dbReference>
<evidence type="ECO:0000313" key="2">
    <source>
        <dbReference type="EMBL" id="KJD45499.1"/>
    </source>
</evidence>
<gene>
    <name evidence="2" type="ORF">QD47_11680</name>
</gene>
<dbReference type="InterPro" id="IPR036412">
    <property type="entry name" value="HAD-like_sf"/>
</dbReference>
<dbReference type="PATRIC" id="fig|159743.3.peg.2609"/>
<accession>A0A0D7X2N3</accession>
<dbReference type="AlphaFoldDB" id="A0A0D7X2N3"/>
<dbReference type="InterPro" id="IPR041492">
    <property type="entry name" value="HAD_2"/>
</dbReference>
<dbReference type="Gene3D" id="1.10.150.240">
    <property type="entry name" value="Putative phosphatase, domain 2"/>
    <property type="match status" value="1"/>
</dbReference>
<dbReference type="SUPFAM" id="SSF56784">
    <property type="entry name" value="HAD-like"/>
    <property type="match status" value="1"/>
</dbReference>
<evidence type="ECO:0000256" key="1">
    <source>
        <dbReference type="ARBA" id="ARBA00023270"/>
    </source>
</evidence>
<dbReference type="GO" id="GO:0008967">
    <property type="term" value="F:phosphoglycolate phosphatase activity"/>
    <property type="evidence" value="ECO:0007669"/>
    <property type="project" value="TreeGrafter"/>
</dbReference>
<evidence type="ECO:0000313" key="3">
    <source>
        <dbReference type="Proteomes" id="UP000032534"/>
    </source>
</evidence>
<reference evidence="2 3" key="1">
    <citation type="submission" date="2014-11" db="EMBL/GenBank/DDBJ databases">
        <title>Draft Genome Sequences of Paenibacillus polymyxa NRRL B-30509 and Paenibacillus terrae NRRL B-30644, Strains from a Poultry Environment that Produce Tridecaptin A and Paenicidins.</title>
        <authorList>
            <person name="van Belkum M.J."/>
            <person name="Lohans C.T."/>
            <person name="Vederas J.C."/>
        </authorList>
    </citation>
    <scope>NUCLEOTIDE SEQUENCE [LARGE SCALE GENOMIC DNA]</scope>
    <source>
        <strain evidence="2 3">NRRL B-30644</strain>
    </source>
</reference>
<dbReference type="Pfam" id="PF13419">
    <property type="entry name" value="HAD_2"/>
    <property type="match status" value="1"/>
</dbReference>
<dbReference type="PANTHER" id="PTHR43434:SF19">
    <property type="entry name" value="PHOSPHONOACETALDEHYDE HYDROLASE"/>
    <property type="match status" value="1"/>
</dbReference>
<keyword evidence="2" id="KW-0378">Hydrolase</keyword>
<keyword evidence="1" id="KW-0704">Schiff base</keyword>
<dbReference type="GO" id="GO:0005829">
    <property type="term" value="C:cytosol"/>
    <property type="evidence" value="ECO:0007669"/>
    <property type="project" value="TreeGrafter"/>
</dbReference>
<dbReference type="RefSeq" id="WP_044646294.1">
    <property type="nucleotide sequence ID" value="NZ_JTHP01000019.1"/>
</dbReference>
<proteinExistence type="predicted"/>
<dbReference type="EMBL" id="JTHP01000019">
    <property type="protein sequence ID" value="KJD45499.1"/>
    <property type="molecule type" value="Genomic_DNA"/>
</dbReference>
<dbReference type="OrthoDB" id="5504491at2"/>
<dbReference type="Proteomes" id="UP000032534">
    <property type="component" value="Unassembled WGS sequence"/>
</dbReference>
<comment type="caution">
    <text evidence="2">The sequence shown here is derived from an EMBL/GenBank/DDBJ whole genome shotgun (WGS) entry which is preliminary data.</text>
</comment>
<dbReference type="InterPro" id="IPR023198">
    <property type="entry name" value="PGP-like_dom2"/>
</dbReference>
<dbReference type="Gene3D" id="3.40.50.1000">
    <property type="entry name" value="HAD superfamily/HAD-like"/>
    <property type="match status" value="1"/>
</dbReference>
<keyword evidence="3" id="KW-1185">Reference proteome</keyword>
<dbReference type="GO" id="GO:0006281">
    <property type="term" value="P:DNA repair"/>
    <property type="evidence" value="ECO:0007669"/>
    <property type="project" value="TreeGrafter"/>
</dbReference>
<dbReference type="PANTHER" id="PTHR43434">
    <property type="entry name" value="PHOSPHOGLYCOLATE PHOSPHATASE"/>
    <property type="match status" value="1"/>
</dbReference>
<name>A0A0D7X2N3_9BACL</name>
<organism evidence="2 3">
    <name type="scientific">Paenibacillus terrae</name>
    <dbReference type="NCBI Taxonomy" id="159743"/>
    <lineage>
        <taxon>Bacteria</taxon>
        <taxon>Bacillati</taxon>
        <taxon>Bacillota</taxon>
        <taxon>Bacilli</taxon>
        <taxon>Bacillales</taxon>
        <taxon>Paenibacillaceae</taxon>
        <taxon>Paenibacillus</taxon>
    </lineage>
</organism>
<sequence>MIQAVIFNLESTLLDPGGRGLIQGIRDIFRWKGVQVTEEQASHGRGLPIRDHIANVLALSEVRKKWLDCFGTHPGRTDIEHIYLELVPVLRSLIQGAEPTFGIDKALNELQDRRIQSGATASCPMEMLGNVFTPAQSPYALDCTVAPCEVSQGRPYPWMIYEIAHRLQVFPLSDIVKVGDTAADMQEGRNAGVWTIGVLNHSEGALTTSQATSRESDDRVAEERRRQSVYGLKRAGAHIVMNSVADLPRILREIEMLQHTGGYPSYTKQVKTALMPPS</sequence>